<feature type="transmembrane region" description="Helical" evidence="6">
    <location>
        <begin position="1316"/>
        <end position="1339"/>
    </location>
</feature>
<feature type="transmembrane region" description="Helical" evidence="6">
    <location>
        <begin position="932"/>
        <end position="952"/>
    </location>
</feature>
<dbReference type="GO" id="GO:0008521">
    <property type="term" value="F:acetyl-CoA transmembrane transporter activity"/>
    <property type="evidence" value="ECO:0007669"/>
    <property type="project" value="InterPro"/>
</dbReference>
<feature type="coiled-coil region" evidence="5">
    <location>
        <begin position="27"/>
        <end position="156"/>
    </location>
</feature>
<dbReference type="Gene3D" id="3.10.620.30">
    <property type="match status" value="1"/>
</dbReference>
<dbReference type="InterPro" id="IPR036259">
    <property type="entry name" value="MFS_trans_sf"/>
</dbReference>
<evidence type="ECO:0000256" key="4">
    <source>
        <dbReference type="ARBA" id="ARBA00023136"/>
    </source>
</evidence>
<dbReference type="PANTHER" id="PTHR12778:SF9">
    <property type="entry name" value="ACETYL-COENZYME A TRANSPORTER 1"/>
    <property type="match status" value="1"/>
</dbReference>
<comment type="subcellular location">
    <subcellularLocation>
        <location evidence="1">Membrane</location>
        <topology evidence="1">Multi-pass membrane protein</topology>
    </subcellularLocation>
</comment>
<dbReference type="SUPFAM" id="SSF54001">
    <property type="entry name" value="Cysteine proteinases"/>
    <property type="match status" value="1"/>
</dbReference>
<accession>A0A814G1K2</accession>
<dbReference type="GO" id="GO:0035348">
    <property type="term" value="P:acetyl-CoA transmembrane transport"/>
    <property type="evidence" value="ECO:0007669"/>
    <property type="project" value="InterPro"/>
</dbReference>
<dbReference type="SUPFAM" id="SSF103473">
    <property type="entry name" value="MFS general substrate transporter"/>
    <property type="match status" value="1"/>
</dbReference>
<feature type="domain" description="Transglutaminase-like" evidence="7">
    <location>
        <begin position="310"/>
        <end position="377"/>
    </location>
</feature>
<dbReference type="InterPro" id="IPR024371">
    <property type="entry name" value="AcetylCoA_trans_1-like"/>
</dbReference>
<feature type="transmembrane region" description="Helical" evidence="6">
    <location>
        <begin position="1046"/>
        <end position="1070"/>
    </location>
</feature>
<feature type="transmembrane region" description="Helical" evidence="6">
    <location>
        <begin position="964"/>
        <end position="985"/>
    </location>
</feature>
<organism evidence="8 9">
    <name type="scientific">Brachionus calyciflorus</name>
    <dbReference type="NCBI Taxonomy" id="104777"/>
    <lineage>
        <taxon>Eukaryota</taxon>
        <taxon>Metazoa</taxon>
        <taxon>Spiralia</taxon>
        <taxon>Gnathifera</taxon>
        <taxon>Rotifera</taxon>
        <taxon>Eurotatoria</taxon>
        <taxon>Monogononta</taxon>
        <taxon>Pseudotrocha</taxon>
        <taxon>Ploima</taxon>
        <taxon>Brachionidae</taxon>
        <taxon>Brachionus</taxon>
    </lineage>
</organism>
<reference evidence="8" key="1">
    <citation type="submission" date="2021-02" db="EMBL/GenBank/DDBJ databases">
        <authorList>
            <person name="Nowell W R."/>
        </authorList>
    </citation>
    <scope>NUCLEOTIDE SEQUENCE</scope>
    <source>
        <strain evidence="8">Ploen Becks lab</strain>
    </source>
</reference>
<dbReference type="EMBL" id="CAJNOC010003654">
    <property type="protein sequence ID" value="CAF0992314.1"/>
    <property type="molecule type" value="Genomic_DNA"/>
</dbReference>
<keyword evidence="9" id="KW-1185">Reference proteome</keyword>
<gene>
    <name evidence="8" type="ORF">OXX778_LOCUS15977</name>
</gene>
<proteinExistence type="predicted"/>
<dbReference type="Proteomes" id="UP000663879">
    <property type="component" value="Unassembled WGS sequence"/>
</dbReference>
<keyword evidence="2 6" id="KW-0812">Transmembrane</keyword>
<protein>
    <recommendedName>
        <fullName evidence="7">Transglutaminase-like domain-containing protein</fullName>
    </recommendedName>
</protein>
<evidence type="ECO:0000256" key="3">
    <source>
        <dbReference type="ARBA" id="ARBA00022989"/>
    </source>
</evidence>
<keyword evidence="5" id="KW-0175">Coiled coil</keyword>
<sequence>MLYIIFILIIVFLISKTIIKIRSKEQIINTIEKAKEIEEKTKELEEKEKYLKNKSIELDQKKTEILKKELEKRENELKEKENELKKKENEIILKAKEQEEKRAKEIAERKVLEIAEKRAKEIAEKRAKEIAERNALEIAEKKAQEIAEKKAHEIAERKALEIAERKALVIAERRAFEIAEKRAKEIAEKRAKVIAENRAKEIADRKALEIAEKRAKEIADNRTRERFEVKKWIKMIEKLTNRKELESYVLTLDKNNIKAIEFLAEKIDNGPAISDLEKHWMIFLWISKNIIYDSISHKSGNISKNSAEDVFKYGLAVCTGFSNLYSAICKLIGLECYKINGFAKGESYKIGDTDDIGRHAWNVIFLEGQFYNIDATLSCLNDNLNKIENEWIPYWFMTPSKIFSESHFSPEMNREITKEEFDKMPYFEFFYHIYGFHCDQIKSSIIYATTNPISLEFTSFEEYKLSLNLHDFVTEKNLNDSVNVQKDSEHSYFKYCIIINRKSKNQKYKLDIFASKIKSESNKEENKFIGRFIIESADQKIITTKTELEKYIPAYNLTYMDNKIKLISHKREFIYLDTDKFVMEFEVDKSVELYFEIEIFETKQIIKDTFIVHKENFFNFQKYFLMISLPMEKKEFVLKLFAKSLFQIEFNHVTEFKLKFEEKPKIINWKEIEKLISKNLISNLTFLNNRIKILSHNTNFILFDSPYLELEFKAEKEIEIVAVLKKANDMKVIHDSTLVQRDPENLNLRVYVTCPEARESFNLCLYSKDSLFFEFAKFRIIKTDFKRQFSFLKIHRPEDSFFVYNQIGLSLKIGIRYKFKYYIEKAKVVFLEQNEHRTYFDESENEPNIFKIEYQPKDVGDLHLCTKYEYGIKRNILCSLAASIPFILSAHKVSYSDQGTFSFVSWPFSLKLLWAPLVDWVFIQRIGRRKSWLIPVQLLMGLFMLLTANYAQKLVYNLETKNDIIYLTLIFVVFITLAATQDIALDGWAISMLSKENVTWQSVCNGVGQTAGVFLSNLTFILFESADFCNKYIRPLFNLPLNEQEGIISLKLFMYIIGILFISSSIFIIFKKEKDYLDVSTYESKLGLVDSYKIMWKLLSKKSIQKFIIIFLTYRIGLACENVANLKLINEHGVSREIIRLITIPTAPFTIILPFFIGKMAQRKPLIKIMRILPIKIVFGLIVALLVYFTPKLKNENHEYDYKFYLIYLSLSFSLQLIETSLFTCQMAYCASIADALIGGTYMTFLASIINLAFMAPSTLALYLINLLTFKSCVQDGFENSFNNVTINFQANKCSSTIDIKECKEMGGKCITDFDAYYYLVLGFSFLGFMWLIVFRRLYLSLASLPKSKWEIKR</sequence>
<evidence type="ECO:0000259" key="7">
    <source>
        <dbReference type="SMART" id="SM00460"/>
    </source>
</evidence>
<dbReference type="Pfam" id="PF01841">
    <property type="entry name" value="Transglut_core"/>
    <property type="match status" value="1"/>
</dbReference>
<evidence type="ECO:0000256" key="1">
    <source>
        <dbReference type="ARBA" id="ARBA00004141"/>
    </source>
</evidence>
<dbReference type="InterPro" id="IPR002931">
    <property type="entry name" value="Transglutaminase-like"/>
</dbReference>
<evidence type="ECO:0000313" key="9">
    <source>
        <dbReference type="Proteomes" id="UP000663879"/>
    </source>
</evidence>
<name>A0A814G1K2_9BILA</name>
<dbReference type="SMART" id="SM00460">
    <property type="entry name" value="TGc"/>
    <property type="match status" value="1"/>
</dbReference>
<keyword evidence="4 6" id="KW-0472">Membrane</keyword>
<dbReference type="GO" id="GO:0016020">
    <property type="term" value="C:membrane"/>
    <property type="evidence" value="ECO:0007669"/>
    <property type="project" value="UniProtKB-SubCell"/>
</dbReference>
<evidence type="ECO:0000256" key="2">
    <source>
        <dbReference type="ARBA" id="ARBA00022692"/>
    </source>
</evidence>
<feature type="transmembrane region" description="Helical" evidence="6">
    <location>
        <begin position="1242"/>
        <end position="1265"/>
    </location>
</feature>
<dbReference type="Gene3D" id="1.20.1250.20">
    <property type="entry name" value="MFS general substrate transporter like domains"/>
    <property type="match status" value="1"/>
</dbReference>
<comment type="caution">
    <text evidence="8">The sequence shown here is derived from an EMBL/GenBank/DDBJ whole genome shotgun (WGS) entry which is preliminary data.</text>
</comment>
<feature type="transmembrane region" description="Helical" evidence="6">
    <location>
        <begin position="1169"/>
        <end position="1190"/>
    </location>
</feature>
<feature type="transmembrane region" description="Helical" evidence="6">
    <location>
        <begin position="1205"/>
        <end position="1230"/>
    </location>
</feature>
<dbReference type="Pfam" id="PF13000">
    <property type="entry name" value="Acatn"/>
    <property type="match status" value="3"/>
</dbReference>
<dbReference type="OrthoDB" id="6415790at2759"/>
<evidence type="ECO:0000256" key="5">
    <source>
        <dbReference type="SAM" id="Coils"/>
    </source>
</evidence>
<feature type="transmembrane region" description="Helical" evidence="6">
    <location>
        <begin position="1138"/>
        <end position="1157"/>
    </location>
</feature>
<dbReference type="InterPro" id="IPR004752">
    <property type="entry name" value="AmpG_permease/AT-1"/>
</dbReference>
<keyword evidence="3 6" id="KW-1133">Transmembrane helix</keyword>
<evidence type="ECO:0000256" key="6">
    <source>
        <dbReference type="SAM" id="Phobius"/>
    </source>
</evidence>
<evidence type="ECO:0000313" key="8">
    <source>
        <dbReference type="EMBL" id="CAF0992314.1"/>
    </source>
</evidence>
<dbReference type="PANTHER" id="PTHR12778">
    <property type="entry name" value="SOLUTE CARRIER FAMILY 33 ACETYL-COA TRANSPORTER -RELATED"/>
    <property type="match status" value="1"/>
</dbReference>
<dbReference type="InterPro" id="IPR038765">
    <property type="entry name" value="Papain-like_cys_pep_sf"/>
</dbReference>